<feature type="non-terminal residue" evidence="1">
    <location>
        <position position="1"/>
    </location>
</feature>
<organism evidence="1">
    <name type="scientific">marine sediment metagenome</name>
    <dbReference type="NCBI Taxonomy" id="412755"/>
    <lineage>
        <taxon>unclassified sequences</taxon>
        <taxon>metagenomes</taxon>
        <taxon>ecological metagenomes</taxon>
    </lineage>
</organism>
<evidence type="ECO:0000313" key="1">
    <source>
        <dbReference type="EMBL" id="GAG68627.1"/>
    </source>
</evidence>
<protein>
    <submittedName>
        <fullName evidence="1">Uncharacterized protein</fullName>
    </submittedName>
</protein>
<proteinExistence type="predicted"/>
<accession>X1AFR6</accession>
<dbReference type="AlphaFoldDB" id="X1AFR6"/>
<comment type="caution">
    <text evidence="1">The sequence shown here is derived from an EMBL/GenBank/DDBJ whole genome shotgun (WGS) entry which is preliminary data.</text>
</comment>
<gene>
    <name evidence="1" type="ORF">S01H4_18275</name>
</gene>
<reference evidence="1" key="1">
    <citation type="journal article" date="2014" name="Front. Microbiol.">
        <title>High frequency of phylogenetically diverse reductive dehalogenase-homologous genes in deep subseafloor sedimentary metagenomes.</title>
        <authorList>
            <person name="Kawai M."/>
            <person name="Futagami T."/>
            <person name="Toyoda A."/>
            <person name="Takaki Y."/>
            <person name="Nishi S."/>
            <person name="Hori S."/>
            <person name="Arai W."/>
            <person name="Tsubouchi T."/>
            <person name="Morono Y."/>
            <person name="Uchiyama I."/>
            <person name="Ito T."/>
            <person name="Fujiyama A."/>
            <person name="Inagaki F."/>
            <person name="Takami H."/>
        </authorList>
    </citation>
    <scope>NUCLEOTIDE SEQUENCE</scope>
    <source>
        <strain evidence="1">Expedition CK06-06</strain>
    </source>
</reference>
<sequence length="292" mass="34364">IFKNNKIRIENSSNGIYAEKIIEYMGGLEKCRIFKIRGVRSILNELSIAQGLTEETNKDTITFKKNLRFGITHSDLKNKISDKIPDRFGGPNWDYKNYKDLIIYRGQQNTLNPEMVIDYLIDKKILRTGMKLLCDNCTKEDWYNISEFSETFICKYCFKKQNVGTLKKNEWRYKLDGLFMIPDTGQGSLAVILSLWRFSHLSRYNNYKYTTSINLYDINDNYKKNEIDFSCMILIPPHFDYELIIGEATNFSEFTKDDFVKLSKLACKFSKKPYLCFCTLKDHFSNYEKKGN</sequence>
<name>X1AFR6_9ZZZZ</name>
<dbReference type="EMBL" id="BART01008093">
    <property type="protein sequence ID" value="GAG68627.1"/>
    <property type="molecule type" value="Genomic_DNA"/>
</dbReference>